<keyword evidence="4" id="KW-1185">Reference proteome</keyword>
<dbReference type="SUPFAM" id="SSF52266">
    <property type="entry name" value="SGNH hydrolase"/>
    <property type="match status" value="1"/>
</dbReference>
<feature type="transmembrane region" description="Helical" evidence="1">
    <location>
        <begin position="20"/>
        <end position="39"/>
    </location>
</feature>
<reference evidence="4" key="1">
    <citation type="submission" date="2015-02" db="EMBL/GenBank/DDBJ databases">
        <authorList>
            <person name="Chooi Y.-H."/>
        </authorList>
    </citation>
    <scope>NUCLEOTIDE SEQUENCE [LARGE SCALE GENOMIC DNA]</scope>
    <source>
        <strain evidence="4">strain Y</strain>
    </source>
</reference>
<dbReference type="InterPro" id="IPR013830">
    <property type="entry name" value="SGNH_hydro"/>
</dbReference>
<dbReference type="Pfam" id="PF13472">
    <property type="entry name" value="Lipase_GDSL_2"/>
    <property type="match status" value="1"/>
</dbReference>
<dbReference type="KEGG" id="fiy:BN1229_v1_1084"/>
<organism evidence="3 4">
    <name type="scientific">Candidatus Filomicrobium marinum</name>
    <dbReference type="NCBI Taxonomy" id="1608628"/>
    <lineage>
        <taxon>Bacteria</taxon>
        <taxon>Pseudomonadati</taxon>
        <taxon>Pseudomonadota</taxon>
        <taxon>Alphaproteobacteria</taxon>
        <taxon>Hyphomicrobiales</taxon>
        <taxon>Hyphomicrobiaceae</taxon>
        <taxon>Filomicrobium</taxon>
    </lineage>
</organism>
<keyword evidence="1" id="KW-0812">Transmembrane</keyword>
<protein>
    <submittedName>
        <fullName evidence="3">Hydrolase GDSL</fullName>
    </submittedName>
</protein>
<proteinExistence type="predicted"/>
<name>A0A0D6JDF6_9HYPH</name>
<dbReference type="InterPro" id="IPR008265">
    <property type="entry name" value="Lipase_GDSL_AS"/>
</dbReference>
<dbReference type="InterPro" id="IPR036514">
    <property type="entry name" value="SGNH_hydro_sf"/>
</dbReference>
<keyword evidence="1" id="KW-1133">Transmembrane helix</keyword>
<dbReference type="AlphaFoldDB" id="A0A0D6JDF6"/>
<dbReference type="PROSITE" id="PS01098">
    <property type="entry name" value="LIPASE_GDSL_SER"/>
    <property type="match status" value="1"/>
</dbReference>
<evidence type="ECO:0000313" key="3">
    <source>
        <dbReference type="EMBL" id="CPR17056.1"/>
    </source>
</evidence>
<keyword evidence="1" id="KW-0472">Membrane</keyword>
<dbReference type="InterPro" id="IPR051532">
    <property type="entry name" value="Ester_Hydrolysis_Enzymes"/>
</dbReference>
<evidence type="ECO:0000259" key="2">
    <source>
        <dbReference type="Pfam" id="PF13472"/>
    </source>
</evidence>
<accession>A0A0D6JDF6</accession>
<evidence type="ECO:0000313" key="4">
    <source>
        <dbReference type="Proteomes" id="UP000033187"/>
    </source>
</evidence>
<dbReference type="GO" id="GO:0004622">
    <property type="term" value="F:phosphatidylcholine lysophospholipase activity"/>
    <property type="evidence" value="ECO:0007669"/>
    <property type="project" value="TreeGrafter"/>
</dbReference>
<dbReference type="Proteomes" id="UP000033187">
    <property type="component" value="Chromosome 1"/>
</dbReference>
<sequence length="231" mass="24947">MKSRFRAHFGEMSGVAPIRAWLAIISIGLTVFMALDVGLARAGDKPLKIVAFGDSLTAGYMLEPSAALPIQLEAALKKRGYSVVVENAGVSGDTTAAGLARFDWAIPTDTDAVILELGANDALRGIDPELTRKNLEQILEKLRERDIKVLIAGMIAPKNWGEAYSNAFDPIFSELAKTYGALYYPFILEGVATDATLSLDDGMHPNRKGVAEIVRRMLPKVEELIAEAKSG</sequence>
<evidence type="ECO:0000256" key="1">
    <source>
        <dbReference type="SAM" id="Phobius"/>
    </source>
</evidence>
<keyword evidence="3" id="KW-0378">Hydrolase</keyword>
<dbReference type="PANTHER" id="PTHR30383">
    <property type="entry name" value="THIOESTERASE 1/PROTEASE 1/LYSOPHOSPHOLIPASE L1"/>
    <property type="match status" value="1"/>
</dbReference>
<dbReference type="EMBL" id="LN829119">
    <property type="protein sequence ID" value="CPR17056.1"/>
    <property type="molecule type" value="Genomic_DNA"/>
</dbReference>
<dbReference type="CDD" id="cd01822">
    <property type="entry name" value="Lysophospholipase_L1_like"/>
    <property type="match status" value="1"/>
</dbReference>
<feature type="domain" description="SGNH hydrolase-type esterase" evidence="2">
    <location>
        <begin position="51"/>
        <end position="209"/>
    </location>
</feature>
<dbReference type="PANTHER" id="PTHR30383:SF24">
    <property type="entry name" value="THIOESTERASE 1_PROTEASE 1_LYSOPHOSPHOLIPASE L1"/>
    <property type="match status" value="1"/>
</dbReference>
<dbReference type="KEGG" id="fil:BN1229_v1_1083"/>
<dbReference type="Gene3D" id="3.40.50.1110">
    <property type="entry name" value="SGNH hydrolase"/>
    <property type="match status" value="1"/>
</dbReference>
<dbReference type="GO" id="GO:0006629">
    <property type="term" value="P:lipid metabolic process"/>
    <property type="evidence" value="ECO:0007669"/>
    <property type="project" value="InterPro"/>
</dbReference>
<gene>
    <name evidence="3" type="ORF">YBN1229_v1_1084</name>
</gene>